<dbReference type="InterPro" id="IPR000014">
    <property type="entry name" value="PAS"/>
</dbReference>
<dbReference type="PROSITE" id="PS50110">
    <property type="entry name" value="RESPONSE_REGULATORY"/>
    <property type="match status" value="1"/>
</dbReference>
<dbReference type="PROSITE" id="PS50109">
    <property type="entry name" value="HIS_KIN"/>
    <property type="match status" value="2"/>
</dbReference>
<dbReference type="Pfam" id="PF02518">
    <property type="entry name" value="HATPase_c"/>
    <property type="match status" value="2"/>
</dbReference>
<dbReference type="SMART" id="SM00911">
    <property type="entry name" value="HWE_HK"/>
    <property type="match status" value="1"/>
</dbReference>
<dbReference type="InterPro" id="IPR001789">
    <property type="entry name" value="Sig_transdc_resp-reg_receiver"/>
</dbReference>
<organism evidence="17 18">
    <name type="scientific">Paracraurococcus lichenis</name>
    <dbReference type="NCBI Taxonomy" id="3064888"/>
    <lineage>
        <taxon>Bacteria</taxon>
        <taxon>Pseudomonadati</taxon>
        <taxon>Pseudomonadota</taxon>
        <taxon>Alphaproteobacteria</taxon>
        <taxon>Acetobacterales</taxon>
        <taxon>Roseomonadaceae</taxon>
        <taxon>Paracraurococcus</taxon>
    </lineage>
</organism>
<feature type="domain" description="PAC" evidence="16">
    <location>
        <begin position="838"/>
        <end position="891"/>
    </location>
</feature>
<dbReference type="CDD" id="cd00130">
    <property type="entry name" value="PAS"/>
    <property type="match status" value="1"/>
</dbReference>
<dbReference type="Gene3D" id="3.30.450.20">
    <property type="entry name" value="PAS domain"/>
    <property type="match status" value="3"/>
</dbReference>
<evidence type="ECO:0000259" key="14">
    <source>
        <dbReference type="PROSITE" id="PS50110"/>
    </source>
</evidence>
<dbReference type="SMART" id="SM00448">
    <property type="entry name" value="REC"/>
    <property type="match status" value="1"/>
</dbReference>
<evidence type="ECO:0000259" key="16">
    <source>
        <dbReference type="PROSITE" id="PS50113"/>
    </source>
</evidence>
<evidence type="ECO:0000256" key="1">
    <source>
        <dbReference type="ARBA" id="ARBA00000085"/>
    </source>
</evidence>
<keyword evidence="4" id="KW-0285">Flavoprotein</keyword>
<evidence type="ECO:0000256" key="10">
    <source>
        <dbReference type="PROSITE-ProRule" id="PRU00169"/>
    </source>
</evidence>
<dbReference type="Gene3D" id="3.40.50.2300">
    <property type="match status" value="1"/>
</dbReference>
<dbReference type="Proteomes" id="UP001243009">
    <property type="component" value="Unassembled WGS sequence"/>
</dbReference>
<evidence type="ECO:0000256" key="12">
    <source>
        <dbReference type="SAM" id="MobiDB-lite"/>
    </source>
</evidence>
<dbReference type="Gene3D" id="6.10.250.690">
    <property type="match status" value="1"/>
</dbReference>
<feature type="region of interest" description="Disordered" evidence="12">
    <location>
        <begin position="1415"/>
        <end position="1434"/>
    </location>
</feature>
<dbReference type="CDD" id="cd16922">
    <property type="entry name" value="HATPase_EvgS-ArcB-TorS-like"/>
    <property type="match status" value="1"/>
</dbReference>
<dbReference type="Pfam" id="PF08448">
    <property type="entry name" value="PAS_4"/>
    <property type="match status" value="2"/>
</dbReference>
<evidence type="ECO:0000256" key="7">
    <source>
        <dbReference type="ARBA" id="ARBA00022741"/>
    </source>
</evidence>
<keyword evidence="7" id="KW-0547">Nucleotide-binding</keyword>
<feature type="coiled-coil region" evidence="11">
    <location>
        <begin position="303"/>
        <end position="330"/>
    </location>
</feature>
<evidence type="ECO:0000256" key="3">
    <source>
        <dbReference type="ARBA" id="ARBA00022553"/>
    </source>
</evidence>
<dbReference type="SMART" id="SM00065">
    <property type="entry name" value="GAF"/>
    <property type="match status" value="1"/>
</dbReference>
<dbReference type="InterPro" id="IPR000700">
    <property type="entry name" value="PAS-assoc_C"/>
</dbReference>
<dbReference type="Pfam" id="PF07568">
    <property type="entry name" value="HisKA_2"/>
    <property type="match status" value="1"/>
</dbReference>
<keyword evidence="8" id="KW-0418">Kinase</keyword>
<evidence type="ECO:0000256" key="9">
    <source>
        <dbReference type="ARBA" id="ARBA00022840"/>
    </source>
</evidence>
<keyword evidence="9 17" id="KW-0067">ATP-binding</keyword>
<dbReference type="InterPro" id="IPR004358">
    <property type="entry name" value="Sig_transdc_His_kin-like_C"/>
</dbReference>
<dbReference type="InterPro" id="IPR036890">
    <property type="entry name" value="HATPase_C_sf"/>
</dbReference>
<dbReference type="InterPro" id="IPR003018">
    <property type="entry name" value="GAF"/>
</dbReference>
<dbReference type="InterPro" id="IPR005467">
    <property type="entry name" value="His_kinase_dom"/>
</dbReference>
<dbReference type="Pfam" id="PF00512">
    <property type="entry name" value="HisKA"/>
    <property type="match status" value="1"/>
</dbReference>
<proteinExistence type="predicted"/>
<comment type="catalytic activity">
    <reaction evidence="1">
        <text>ATP + protein L-histidine = ADP + protein N-phospho-L-histidine.</text>
        <dbReference type="EC" id="2.7.13.3"/>
    </reaction>
</comment>
<gene>
    <name evidence="17" type="ORF">Q7A36_37415</name>
</gene>
<protein>
    <recommendedName>
        <fullName evidence="2">histidine kinase</fullName>
        <ecNumber evidence="2">2.7.13.3</ecNumber>
    </recommendedName>
</protein>
<dbReference type="Gene3D" id="3.30.450.40">
    <property type="match status" value="1"/>
</dbReference>
<feature type="domain" description="PAS" evidence="15">
    <location>
        <begin position="1102"/>
        <end position="1151"/>
    </location>
</feature>
<sequence>MRRHDWAVTPLGPLETWPQSLKTAVRIMLTSRQPIWIGWGEELIYLYNDAYKAIIGGKHPWALGRPAAEVWREIWGDIGPMLATAMTGDEGTYVEEQLLVMERNGYPEETYYTFSYSPIPKDEGGTGGIICANTDDTQRVIGERQLALLRDLAAGTAEARSWRQACERSVAVLATDPRDLPFAMLYMAEPDGRRLSLVGAAGIEPGHHVAAPASVPLNGPSPWPFAEVLRHPEMRLVPDLAARFGCGLPTGSVWTRPPAQVAMLPVSVTGAAGRAGVLVVGLNPFRLFDEGYRRFLGLAAGQLTAAIANADAYEEERRRAEALAELDRAKTVFFANVSHEFRTPLTLMLGPLEEALAGGGRLPPEERGRVEAAHRNALRLLRLVNSLLDFSRVEAGRAQAHYAPTDLAAFTAELASSFRSLCERAGLGLEVDCPPLPRPVFVDRDMWEKVVLNLLSNAFKFTLEGGIAVSLNPTDDGRAGALTVRDTGTGIPAAELPRLFERFHRIEGVRGRSFEGSGIGLALVRELVRLHGGEIRVESEPDRGSAFTVTLPFGTAHLPAEHVSSGDGQSPAPVPTRTAAYVEEARRWLRDEVAADLPPPLAATEDLLPLPSPSLPDGIRGEGRVLLADDNADMRDYVRRLLAGRGYEVEAVADGEAALEAARRRRPDLVLSDVMMPRLDGFGLLRALRAEPAFAEVPVVLLSARAGEEARVEGLDAGADDYLIKPFSARELLARIGANLSLTRVRREAAEEVRARSAELEAVLATVPAAVWFTRDAYARQVWGNRRAAALLRLPEGANASLSAPEEERPGFRVFRDGVEAAPETLPIQRAARGEEVRGDEQEIRFADGSPSVILLCHATPLRDGEDRAAGAVCAAVDITDRRRAEEALREETRTLEVLNHTGAALAAELNLDRVVQMVTDAATELSGAAFGAFFYNVLDEHGESYTLYSLSGAPREAFSGFPMPRNTKVFGPTFRGEGIVRSDDITTDPRYGKNAPYRGMPKGHLPVRSYLAVPVTSRSGEVLGGLFFGHPRPGVFLERSERLVAGIAAQAAIAIDNARLYQAAQREIAARGSVEEALRQSETRLLDLLATLDLGASMARDLDGTIRFWSEGCVRLYGWSGAEAVGRDAHTLLRTAFPVPRAEIAAALERQGEWIGDLRQWTRDGREVVVAARKMLRRTSNGRPVAVLESLTDVTAQRQAEAALVEALEAREALLHEVNHRVKNSLQLVSSLLSLQAARSADPELRAGLTEARGRIGVVSQVHRRLYQTGTHGRIDDLAGFLRELCDDTVAALDHEGRISLEFAAPADKRAGAEHAPIDRAVPLALIVSELVTNAVKYAFPEGREGTIRILVRRVEEEGGALVVSVEDDGIGLPEGFEPAASRGVGMRVVATLVRQLRARLDVRRASPEGGAAFDVVMPPTGPRGGDAAARSA</sequence>
<evidence type="ECO:0000256" key="8">
    <source>
        <dbReference type="ARBA" id="ARBA00022777"/>
    </source>
</evidence>
<evidence type="ECO:0000256" key="11">
    <source>
        <dbReference type="SAM" id="Coils"/>
    </source>
</evidence>
<feature type="domain" description="Histidine kinase" evidence="13">
    <location>
        <begin position="336"/>
        <end position="555"/>
    </location>
</feature>
<keyword evidence="18" id="KW-1185">Reference proteome</keyword>
<dbReference type="InterPro" id="IPR003594">
    <property type="entry name" value="HATPase_dom"/>
</dbReference>
<evidence type="ECO:0000259" key="13">
    <source>
        <dbReference type="PROSITE" id="PS50109"/>
    </source>
</evidence>
<dbReference type="Gene3D" id="1.10.287.130">
    <property type="match status" value="1"/>
</dbReference>
<dbReference type="CDD" id="cd00082">
    <property type="entry name" value="HisKA"/>
    <property type="match status" value="1"/>
</dbReference>
<keyword evidence="3 10" id="KW-0597">Phosphoprotein</keyword>
<dbReference type="SUPFAM" id="SSF52172">
    <property type="entry name" value="CheY-like"/>
    <property type="match status" value="1"/>
</dbReference>
<evidence type="ECO:0000259" key="15">
    <source>
        <dbReference type="PROSITE" id="PS50112"/>
    </source>
</evidence>
<feature type="domain" description="PAC" evidence="16">
    <location>
        <begin position="1155"/>
        <end position="1207"/>
    </location>
</feature>
<accession>A0ABT9ED97</accession>
<name>A0ABT9ED97_9PROT</name>
<dbReference type="Pfam" id="PF00072">
    <property type="entry name" value="Response_reg"/>
    <property type="match status" value="1"/>
</dbReference>
<evidence type="ECO:0000256" key="4">
    <source>
        <dbReference type="ARBA" id="ARBA00022630"/>
    </source>
</evidence>
<dbReference type="InterPro" id="IPR036097">
    <property type="entry name" value="HisK_dim/P_sf"/>
</dbReference>
<feature type="domain" description="Response regulatory" evidence="14">
    <location>
        <begin position="624"/>
        <end position="740"/>
    </location>
</feature>
<dbReference type="Gene3D" id="3.30.565.10">
    <property type="entry name" value="Histidine kinase-like ATPase, C-terminal domain"/>
    <property type="match status" value="2"/>
</dbReference>
<dbReference type="SUPFAM" id="SSF55785">
    <property type="entry name" value="PYP-like sensor domain (PAS domain)"/>
    <property type="match status" value="2"/>
</dbReference>
<keyword evidence="11" id="KW-0175">Coiled coil</keyword>
<dbReference type="PROSITE" id="PS50113">
    <property type="entry name" value="PAC"/>
    <property type="match status" value="2"/>
</dbReference>
<dbReference type="InterPro" id="IPR011006">
    <property type="entry name" value="CheY-like_superfamily"/>
</dbReference>
<dbReference type="RefSeq" id="WP_305108885.1">
    <property type="nucleotide sequence ID" value="NZ_JAUTWS010000154.1"/>
</dbReference>
<keyword evidence="6" id="KW-0808">Transferase</keyword>
<keyword evidence="5" id="KW-0288">FMN</keyword>
<comment type="caution">
    <text evidence="17">The sequence shown here is derived from an EMBL/GenBank/DDBJ whole genome shotgun (WGS) entry which is preliminary data.</text>
</comment>
<dbReference type="CDD" id="cd17574">
    <property type="entry name" value="REC_OmpR"/>
    <property type="match status" value="1"/>
</dbReference>
<evidence type="ECO:0000256" key="2">
    <source>
        <dbReference type="ARBA" id="ARBA00012438"/>
    </source>
</evidence>
<dbReference type="NCBIfam" id="TIGR00229">
    <property type="entry name" value="sensory_box"/>
    <property type="match status" value="1"/>
</dbReference>
<dbReference type="PROSITE" id="PS50112">
    <property type="entry name" value="PAS"/>
    <property type="match status" value="1"/>
</dbReference>
<dbReference type="EMBL" id="JAUTWS010000154">
    <property type="protein sequence ID" value="MDO9714041.1"/>
    <property type="molecule type" value="Genomic_DNA"/>
</dbReference>
<dbReference type="SUPFAM" id="SSF47384">
    <property type="entry name" value="Homodimeric domain of signal transducing histidine kinase"/>
    <property type="match status" value="1"/>
</dbReference>
<dbReference type="SUPFAM" id="SSF55874">
    <property type="entry name" value="ATPase domain of HSP90 chaperone/DNA topoisomerase II/histidine kinase"/>
    <property type="match status" value="2"/>
</dbReference>
<dbReference type="InterPro" id="IPR029016">
    <property type="entry name" value="GAF-like_dom_sf"/>
</dbReference>
<dbReference type="InterPro" id="IPR011102">
    <property type="entry name" value="Sig_transdc_His_kinase_HWE"/>
</dbReference>
<evidence type="ECO:0000256" key="5">
    <source>
        <dbReference type="ARBA" id="ARBA00022643"/>
    </source>
</evidence>
<dbReference type="PANTHER" id="PTHR43547">
    <property type="entry name" value="TWO-COMPONENT HISTIDINE KINASE"/>
    <property type="match status" value="1"/>
</dbReference>
<dbReference type="PANTHER" id="PTHR43547:SF2">
    <property type="entry name" value="HYBRID SIGNAL TRANSDUCTION HISTIDINE KINASE C"/>
    <property type="match status" value="1"/>
</dbReference>
<dbReference type="Pfam" id="PF13185">
    <property type="entry name" value="GAF_2"/>
    <property type="match status" value="1"/>
</dbReference>
<feature type="domain" description="Histidine kinase" evidence="13">
    <location>
        <begin position="1218"/>
        <end position="1423"/>
    </location>
</feature>
<evidence type="ECO:0000313" key="18">
    <source>
        <dbReference type="Proteomes" id="UP001243009"/>
    </source>
</evidence>
<reference evidence="17 18" key="1">
    <citation type="submission" date="2023-08" db="EMBL/GenBank/DDBJ databases">
        <title>The draft genome sequence of Paracraurococcus sp. LOR1-02.</title>
        <authorList>
            <person name="Kingkaew E."/>
            <person name="Tanasupawat S."/>
        </authorList>
    </citation>
    <scope>NUCLEOTIDE SEQUENCE [LARGE SCALE GENOMIC DNA]</scope>
    <source>
        <strain evidence="17 18">LOR1-02</strain>
    </source>
</reference>
<dbReference type="EC" id="2.7.13.3" evidence="2"/>
<dbReference type="GO" id="GO:0005524">
    <property type="term" value="F:ATP binding"/>
    <property type="evidence" value="ECO:0007669"/>
    <property type="project" value="UniProtKB-KW"/>
</dbReference>
<dbReference type="PRINTS" id="PR00344">
    <property type="entry name" value="BCTRLSENSOR"/>
</dbReference>
<dbReference type="InterPro" id="IPR003661">
    <property type="entry name" value="HisK_dim/P_dom"/>
</dbReference>
<feature type="modified residue" description="4-aspartylphosphate" evidence="10">
    <location>
        <position position="673"/>
    </location>
</feature>
<evidence type="ECO:0000313" key="17">
    <source>
        <dbReference type="EMBL" id="MDO9714041.1"/>
    </source>
</evidence>
<evidence type="ECO:0000256" key="6">
    <source>
        <dbReference type="ARBA" id="ARBA00022679"/>
    </source>
</evidence>
<dbReference type="SUPFAM" id="SSF55781">
    <property type="entry name" value="GAF domain-like"/>
    <property type="match status" value="2"/>
</dbReference>
<dbReference type="SMART" id="SM00387">
    <property type="entry name" value="HATPase_c"/>
    <property type="match status" value="2"/>
</dbReference>
<dbReference type="InterPro" id="IPR035965">
    <property type="entry name" value="PAS-like_dom_sf"/>
</dbReference>
<dbReference type="SMART" id="SM00388">
    <property type="entry name" value="HisKA"/>
    <property type="match status" value="1"/>
</dbReference>
<dbReference type="InterPro" id="IPR011495">
    <property type="entry name" value="Sig_transdc_His_kin_sub2_dim/P"/>
</dbReference>
<dbReference type="InterPro" id="IPR013656">
    <property type="entry name" value="PAS_4"/>
</dbReference>